<keyword evidence="3" id="KW-1185">Reference proteome</keyword>
<feature type="region of interest" description="Disordered" evidence="1">
    <location>
        <begin position="297"/>
        <end position="328"/>
    </location>
</feature>
<dbReference type="Proteomes" id="UP001200034">
    <property type="component" value="Unassembled WGS sequence"/>
</dbReference>
<organism evidence="2 3">
    <name type="scientific">Drosophila rubida</name>
    <dbReference type="NCBI Taxonomy" id="30044"/>
    <lineage>
        <taxon>Eukaryota</taxon>
        <taxon>Metazoa</taxon>
        <taxon>Ecdysozoa</taxon>
        <taxon>Arthropoda</taxon>
        <taxon>Hexapoda</taxon>
        <taxon>Insecta</taxon>
        <taxon>Pterygota</taxon>
        <taxon>Neoptera</taxon>
        <taxon>Endopterygota</taxon>
        <taxon>Diptera</taxon>
        <taxon>Brachycera</taxon>
        <taxon>Muscomorpha</taxon>
        <taxon>Ephydroidea</taxon>
        <taxon>Drosophilidae</taxon>
        <taxon>Drosophila</taxon>
    </lineage>
</organism>
<accession>A0AAD4KGC2</accession>
<evidence type="ECO:0000313" key="3">
    <source>
        <dbReference type="Proteomes" id="UP001200034"/>
    </source>
</evidence>
<sequence length="440" mass="49352">MPKKVITRRQRKAAEAKRQTQEESVIPSETLSNNIATVPPMPVAVQPSNNAIQNNNADQLVAKSKHQIVDVVETEGKTTVRIIVNDQNVKTAEKKLLDVMIDENVNIKVNETKVPTPPGPSKEQGSFSKSLTRKAAATITKIQKLSKALAFNKKLCYKHQQKSAEKVAEPTTSTDNSLDETIKKALEGSPNKGSPCSCEFCKVVLSQLLPGKKLINDKLKCKNSKRANDSPGHNVENEECKLLPSLGSRRHILQLLEKKEKQLARNMIKRIKQFEKQQPSALPERVESPKICKRHELQQKQTIKSASSTLPETETKRRDDESPKTAINTPHQVTSTRENFLNAIQKLESPPAPVKVIGNTGYFVLTGTNDQLAVQLAELEGHSVLIRRCKLLVPGVPDAVEPQLEELDETRKQILQQMHSKHELLEPRRQRRIKQPSKYH</sequence>
<feature type="compositionally biased region" description="Basic residues" evidence="1">
    <location>
        <begin position="1"/>
        <end position="11"/>
    </location>
</feature>
<feature type="region of interest" description="Disordered" evidence="1">
    <location>
        <begin position="110"/>
        <end position="129"/>
    </location>
</feature>
<feature type="compositionally biased region" description="Basic and acidic residues" evidence="1">
    <location>
        <begin position="12"/>
        <end position="21"/>
    </location>
</feature>
<evidence type="ECO:0000256" key="1">
    <source>
        <dbReference type="SAM" id="MobiDB-lite"/>
    </source>
</evidence>
<evidence type="ECO:0000313" key="2">
    <source>
        <dbReference type="EMBL" id="KAH8388274.1"/>
    </source>
</evidence>
<name>A0AAD4KGC2_9MUSC</name>
<comment type="caution">
    <text evidence="2">The sequence shown here is derived from an EMBL/GenBank/DDBJ whole genome shotgun (WGS) entry which is preliminary data.</text>
</comment>
<feature type="compositionally biased region" description="Basic and acidic residues" evidence="1">
    <location>
        <begin position="313"/>
        <end position="323"/>
    </location>
</feature>
<dbReference type="EMBL" id="JAJJHW010000014">
    <property type="protein sequence ID" value="KAH8388274.1"/>
    <property type="molecule type" value="Genomic_DNA"/>
</dbReference>
<feature type="compositionally biased region" description="Polar residues" evidence="1">
    <location>
        <begin position="299"/>
        <end position="312"/>
    </location>
</feature>
<feature type="region of interest" description="Disordered" evidence="1">
    <location>
        <begin position="1"/>
        <end position="35"/>
    </location>
</feature>
<dbReference type="AlphaFoldDB" id="A0AAD4KGC2"/>
<reference evidence="2" key="1">
    <citation type="journal article" date="2021" name="Mol. Ecol. Resour.">
        <title>Phylogenomic analyses of the genus Drosophila reveals genomic signals of climate adaptation.</title>
        <authorList>
            <person name="Li F."/>
            <person name="Rane R.V."/>
            <person name="Luria V."/>
            <person name="Xiong Z."/>
            <person name="Chen J."/>
            <person name="Li Z."/>
            <person name="Catullo R.A."/>
            <person name="Griffin P.C."/>
            <person name="Schiffer M."/>
            <person name="Pearce S."/>
            <person name="Lee S.F."/>
            <person name="McElroy K."/>
            <person name="Stocker A."/>
            <person name="Shirriffs J."/>
            <person name="Cockerell F."/>
            <person name="Coppin C."/>
            <person name="Sgro C.M."/>
            <person name="Karger A."/>
            <person name="Cain J.W."/>
            <person name="Weber J.A."/>
            <person name="Santpere G."/>
            <person name="Kirschner M.W."/>
            <person name="Hoffmann A.A."/>
            <person name="Oakeshott J.G."/>
            <person name="Zhang G."/>
        </authorList>
    </citation>
    <scope>NUCLEOTIDE SEQUENCE</scope>
    <source>
        <strain evidence="2">BGI-SZ-2011g</strain>
    </source>
</reference>
<proteinExistence type="predicted"/>
<protein>
    <submittedName>
        <fullName evidence="2">Uncharacterized protein</fullName>
    </submittedName>
</protein>
<gene>
    <name evidence="2" type="ORF">KR093_002503</name>
</gene>